<dbReference type="AlphaFoldDB" id="A0AAV4VMY3"/>
<dbReference type="EMBL" id="BPLR01014775">
    <property type="protein sequence ID" value="GIY71270.1"/>
    <property type="molecule type" value="Genomic_DNA"/>
</dbReference>
<protein>
    <submittedName>
        <fullName evidence="1">Uncharacterized protein</fullName>
    </submittedName>
</protein>
<proteinExistence type="predicted"/>
<evidence type="ECO:0000313" key="1">
    <source>
        <dbReference type="EMBL" id="GIY71270.1"/>
    </source>
</evidence>
<name>A0AAV4VMY3_CAEEX</name>
<sequence>MIGQVHTYKASPLNFQKTVDKNGVSLLVHPQLKYRHLVFFPHGKSRQFTPTPTRPTIQTIFNGPTNGLWHIKITRQNGCL</sequence>
<dbReference type="Proteomes" id="UP001054945">
    <property type="component" value="Unassembled WGS sequence"/>
</dbReference>
<gene>
    <name evidence="1" type="ORF">CEXT_104771</name>
</gene>
<comment type="caution">
    <text evidence="1">The sequence shown here is derived from an EMBL/GenBank/DDBJ whole genome shotgun (WGS) entry which is preliminary data.</text>
</comment>
<accession>A0AAV4VMY3</accession>
<evidence type="ECO:0000313" key="2">
    <source>
        <dbReference type="Proteomes" id="UP001054945"/>
    </source>
</evidence>
<reference evidence="1 2" key="1">
    <citation type="submission" date="2021-06" db="EMBL/GenBank/DDBJ databases">
        <title>Caerostris extrusa draft genome.</title>
        <authorList>
            <person name="Kono N."/>
            <person name="Arakawa K."/>
        </authorList>
    </citation>
    <scope>NUCLEOTIDE SEQUENCE [LARGE SCALE GENOMIC DNA]</scope>
</reference>
<keyword evidence="2" id="KW-1185">Reference proteome</keyword>
<organism evidence="1 2">
    <name type="scientific">Caerostris extrusa</name>
    <name type="common">Bark spider</name>
    <name type="synonym">Caerostris bankana</name>
    <dbReference type="NCBI Taxonomy" id="172846"/>
    <lineage>
        <taxon>Eukaryota</taxon>
        <taxon>Metazoa</taxon>
        <taxon>Ecdysozoa</taxon>
        <taxon>Arthropoda</taxon>
        <taxon>Chelicerata</taxon>
        <taxon>Arachnida</taxon>
        <taxon>Araneae</taxon>
        <taxon>Araneomorphae</taxon>
        <taxon>Entelegynae</taxon>
        <taxon>Araneoidea</taxon>
        <taxon>Araneidae</taxon>
        <taxon>Caerostris</taxon>
    </lineage>
</organism>